<organism evidence="2 3">
    <name type="scientific">Rhizobium alvei</name>
    <dbReference type="NCBI Taxonomy" id="1132659"/>
    <lineage>
        <taxon>Bacteria</taxon>
        <taxon>Pseudomonadati</taxon>
        <taxon>Pseudomonadota</taxon>
        <taxon>Alphaproteobacteria</taxon>
        <taxon>Hyphomicrobiales</taxon>
        <taxon>Rhizobiaceae</taxon>
        <taxon>Rhizobium/Agrobacterium group</taxon>
        <taxon>Rhizobium</taxon>
    </lineage>
</organism>
<dbReference type="InterPro" id="IPR010321">
    <property type="entry name" value="DUF922"/>
</dbReference>
<evidence type="ECO:0000313" key="2">
    <source>
        <dbReference type="EMBL" id="MDO6963943.1"/>
    </source>
</evidence>
<keyword evidence="3" id="KW-1185">Reference proteome</keyword>
<name>A0ABT8YJR1_9HYPH</name>
<evidence type="ECO:0000313" key="3">
    <source>
        <dbReference type="Proteomes" id="UP001174932"/>
    </source>
</evidence>
<accession>A0ABT8YJR1</accession>
<dbReference type="Proteomes" id="UP001174932">
    <property type="component" value="Unassembled WGS sequence"/>
</dbReference>
<dbReference type="EMBL" id="JAUOZU010000006">
    <property type="protein sequence ID" value="MDO6963943.1"/>
    <property type="molecule type" value="Genomic_DNA"/>
</dbReference>
<feature type="signal peptide" evidence="1">
    <location>
        <begin position="1"/>
        <end position="26"/>
    </location>
</feature>
<reference evidence="2" key="1">
    <citation type="journal article" date="2015" name="Int. J. Syst. Evol. Microbiol.">
        <title>Rhizobium alvei sp. nov., isolated from a freshwater river.</title>
        <authorList>
            <person name="Sheu S.Y."/>
            <person name="Huang H.W."/>
            <person name="Young C.C."/>
            <person name="Chen W.M."/>
        </authorList>
    </citation>
    <scope>NUCLEOTIDE SEQUENCE</scope>
    <source>
        <strain evidence="2">TNR-22</strain>
    </source>
</reference>
<gene>
    <name evidence="2" type="ORF">Q4481_08235</name>
</gene>
<proteinExistence type="predicted"/>
<feature type="chain" id="PRO_5046431161" evidence="1">
    <location>
        <begin position="27"/>
        <end position="208"/>
    </location>
</feature>
<comment type="caution">
    <text evidence="2">The sequence shown here is derived from an EMBL/GenBank/DDBJ whole genome shotgun (WGS) entry which is preliminary data.</text>
</comment>
<evidence type="ECO:0000256" key="1">
    <source>
        <dbReference type="SAM" id="SignalP"/>
    </source>
</evidence>
<dbReference type="Pfam" id="PF06037">
    <property type="entry name" value="DUF922"/>
    <property type="match status" value="1"/>
</dbReference>
<dbReference type="RefSeq" id="WP_304375856.1">
    <property type="nucleotide sequence ID" value="NZ_JAUOZU010000006.1"/>
</dbReference>
<keyword evidence="1" id="KW-0732">Signal</keyword>
<sequence length="208" mass="23129">MQHAKRTKTAVALCLLLALVPYSTQGETIISKTTTYFSIGGSTAADLDREMKKRGPMSSVTGRRHPGATKIKFDGAATFVSGKGNCRIGGAKVSLNTKLLLPRWTNRKKANAKMALVWDTLSSDIKRHEERHAEIARSYARDLEKAILALRPAKSCDVLKAKVSKLSNELLASHDKAQQQFDRIEAANFESRMARLLKYRQQSRKVTN</sequence>
<dbReference type="PIRSF" id="PIRSF010521">
    <property type="entry name" value="DUF922_bac"/>
    <property type="match status" value="1"/>
</dbReference>
<protein>
    <submittedName>
        <fullName evidence="2">DUF922 domain-containing protein</fullName>
    </submittedName>
</protein>
<reference evidence="2" key="2">
    <citation type="submission" date="2023-07" db="EMBL/GenBank/DDBJ databases">
        <authorList>
            <person name="Shen H."/>
        </authorList>
    </citation>
    <scope>NUCLEOTIDE SEQUENCE</scope>
    <source>
        <strain evidence="2">TNR-22</strain>
    </source>
</reference>